<organism evidence="1 2">
    <name type="scientific">Pistacia atlantica</name>
    <dbReference type="NCBI Taxonomy" id="434234"/>
    <lineage>
        <taxon>Eukaryota</taxon>
        <taxon>Viridiplantae</taxon>
        <taxon>Streptophyta</taxon>
        <taxon>Embryophyta</taxon>
        <taxon>Tracheophyta</taxon>
        <taxon>Spermatophyta</taxon>
        <taxon>Magnoliopsida</taxon>
        <taxon>eudicotyledons</taxon>
        <taxon>Gunneridae</taxon>
        <taxon>Pentapetalae</taxon>
        <taxon>rosids</taxon>
        <taxon>malvids</taxon>
        <taxon>Sapindales</taxon>
        <taxon>Anacardiaceae</taxon>
        <taxon>Pistacia</taxon>
    </lineage>
</organism>
<reference evidence="2" key="1">
    <citation type="journal article" date="2023" name="G3 (Bethesda)">
        <title>Genome assembly and association tests identify interacting loci associated with vigor, precocity, and sex in interspecific pistachio rootstocks.</title>
        <authorList>
            <person name="Palmer W."/>
            <person name="Jacygrad E."/>
            <person name="Sagayaradj S."/>
            <person name="Cavanaugh K."/>
            <person name="Han R."/>
            <person name="Bertier L."/>
            <person name="Beede B."/>
            <person name="Kafkas S."/>
            <person name="Golino D."/>
            <person name="Preece J."/>
            <person name="Michelmore R."/>
        </authorList>
    </citation>
    <scope>NUCLEOTIDE SEQUENCE [LARGE SCALE GENOMIC DNA]</scope>
</reference>
<dbReference type="Proteomes" id="UP001164250">
    <property type="component" value="Chromosome 3"/>
</dbReference>
<evidence type="ECO:0000313" key="2">
    <source>
        <dbReference type="Proteomes" id="UP001164250"/>
    </source>
</evidence>
<gene>
    <name evidence="1" type="ORF">Patl1_06144</name>
</gene>
<keyword evidence="2" id="KW-1185">Reference proteome</keyword>
<dbReference type="EMBL" id="CM047899">
    <property type="protein sequence ID" value="KAJ0102688.1"/>
    <property type="molecule type" value="Genomic_DNA"/>
</dbReference>
<comment type="caution">
    <text evidence="1">The sequence shown here is derived from an EMBL/GenBank/DDBJ whole genome shotgun (WGS) entry which is preliminary data.</text>
</comment>
<name>A0ACC1BUM1_9ROSI</name>
<sequence length="48" mass="5366">MSRASETEEATQSREKAFGLPWPDLNDGLFYSDVVSPSDSSLFFTSFD</sequence>
<accession>A0ACC1BUM1</accession>
<protein>
    <submittedName>
        <fullName evidence="1">Uncharacterized protein</fullName>
    </submittedName>
</protein>
<evidence type="ECO:0000313" key="1">
    <source>
        <dbReference type="EMBL" id="KAJ0102688.1"/>
    </source>
</evidence>
<proteinExistence type="predicted"/>